<dbReference type="PANTHER" id="PTHR19143">
    <property type="entry name" value="FIBRINOGEN/TENASCIN/ANGIOPOEITIN"/>
    <property type="match status" value="1"/>
</dbReference>
<evidence type="ECO:0000313" key="2">
    <source>
        <dbReference type="EMBL" id="KAH7957507.1"/>
    </source>
</evidence>
<dbReference type="VEuPathDB" id="VectorBase:RSAN_042543"/>
<dbReference type="Gene3D" id="3.90.215.10">
    <property type="entry name" value="Gamma Fibrinogen, chain A, domain 1"/>
    <property type="match status" value="1"/>
</dbReference>
<organism evidence="2 3">
    <name type="scientific">Rhipicephalus sanguineus</name>
    <name type="common">Brown dog tick</name>
    <name type="synonym">Ixodes sanguineus</name>
    <dbReference type="NCBI Taxonomy" id="34632"/>
    <lineage>
        <taxon>Eukaryota</taxon>
        <taxon>Metazoa</taxon>
        <taxon>Ecdysozoa</taxon>
        <taxon>Arthropoda</taxon>
        <taxon>Chelicerata</taxon>
        <taxon>Arachnida</taxon>
        <taxon>Acari</taxon>
        <taxon>Parasitiformes</taxon>
        <taxon>Ixodida</taxon>
        <taxon>Ixodoidea</taxon>
        <taxon>Ixodidae</taxon>
        <taxon>Rhipicephalinae</taxon>
        <taxon>Rhipicephalus</taxon>
        <taxon>Rhipicephalus</taxon>
    </lineage>
</organism>
<dbReference type="Pfam" id="PF00147">
    <property type="entry name" value="Fibrinogen_C"/>
    <property type="match status" value="1"/>
</dbReference>
<sequence>MEADGGGWTVIQRRGQFRNRVFNFYRNWTEYKNGFGNPAEEYWIGNEALNALTIRNMTLRIVLRNTTDDEVFIYYNLFRVGNEEAFYELEMGDLIGPLAIEIWKTLK</sequence>
<name>A0A9D4PXG5_RHISA</name>
<protein>
    <recommendedName>
        <fullName evidence="1">Fibrinogen C-terminal domain-containing protein</fullName>
    </recommendedName>
</protein>
<dbReference type="SMART" id="SM00186">
    <property type="entry name" value="FBG"/>
    <property type="match status" value="1"/>
</dbReference>
<dbReference type="PANTHER" id="PTHR19143:SF458">
    <property type="entry name" value="FIBRINOGEN C-TERMINAL DOMAIN-CONTAINING PROTEIN-RELATED"/>
    <property type="match status" value="1"/>
</dbReference>
<keyword evidence="3" id="KW-1185">Reference proteome</keyword>
<dbReference type="PROSITE" id="PS51406">
    <property type="entry name" value="FIBRINOGEN_C_2"/>
    <property type="match status" value="1"/>
</dbReference>
<accession>A0A9D4PXG5</accession>
<dbReference type="InterPro" id="IPR050373">
    <property type="entry name" value="Fibrinogen_C-term_domain"/>
</dbReference>
<dbReference type="InterPro" id="IPR014716">
    <property type="entry name" value="Fibrinogen_a/b/g_C_1"/>
</dbReference>
<feature type="domain" description="Fibrinogen C-terminal" evidence="1">
    <location>
        <begin position="1"/>
        <end position="107"/>
    </location>
</feature>
<dbReference type="GO" id="GO:0005615">
    <property type="term" value="C:extracellular space"/>
    <property type="evidence" value="ECO:0007669"/>
    <property type="project" value="TreeGrafter"/>
</dbReference>
<reference evidence="2" key="2">
    <citation type="submission" date="2021-09" db="EMBL/GenBank/DDBJ databases">
        <authorList>
            <person name="Jia N."/>
            <person name="Wang J."/>
            <person name="Shi W."/>
            <person name="Du L."/>
            <person name="Sun Y."/>
            <person name="Zhan W."/>
            <person name="Jiang J."/>
            <person name="Wang Q."/>
            <person name="Zhang B."/>
            <person name="Ji P."/>
            <person name="Sakyi L.B."/>
            <person name="Cui X."/>
            <person name="Yuan T."/>
            <person name="Jiang B."/>
            <person name="Yang W."/>
            <person name="Lam T.T.-Y."/>
            <person name="Chang Q."/>
            <person name="Ding S."/>
            <person name="Wang X."/>
            <person name="Zhu J."/>
            <person name="Ruan X."/>
            <person name="Zhao L."/>
            <person name="Wei J."/>
            <person name="Que T."/>
            <person name="Du C."/>
            <person name="Cheng J."/>
            <person name="Dai P."/>
            <person name="Han X."/>
            <person name="Huang E."/>
            <person name="Gao Y."/>
            <person name="Liu J."/>
            <person name="Shao H."/>
            <person name="Ye R."/>
            <person name="Li L."/>
            <person name="Wei W."/>
            <person name="Wang X."/>
            <person name="Wang C."/>
            <person name="Huo Q."/>
            <person name="Li W."/>
            <person name="Guo W."/>
            <person name="Chen H."/>
            <person name="Chen S."/>
            <person name="Zhou L."/>
            <person name="Zhou L."/>
            <person name="Ni X."/>
            <person name="Tian J."/>
            <person name="Zhou Y."/>
            <person name="Sheng Y."/>
            <person name="Liu T."/>
            <person name="Pan Y."/>
            <person name="Xia L."/>
            <person name="Li J."/>
            <person name="Zhao F."/>
            <person name="Cao W."/>
        </authorList>
    </citation>
    <scope>NUCLEOTIDE SEQUENCE</scope>
    <source>
        <strain evidence="2">Rsan-2018</strain>
        <tissue evidence="2">Larvae</tissue>
    </source>
</reference>
<reference evidence="2" key="1">
    <citation type="journal article" date="2020" name="Cell">
        <title>Large-Scale Comparative Analyses of Tick Genomes Elucidate Their Genetic Diversity and Vector Capacities.</title>
        <authorList>
            <consortium name="Tick Genome and Microbiome Consortium (TIGMIC)"/>
            <person name="Jia N."/>
            <person name="Wang J."/>
            <person name="Shi W."/>
            <person name="Du L."/>
            <person name="Sun Y."/>
            <person name="Zhan W."/>
            <person name="Jiang J.F."/>
            <person name="Wang Q."/>
            <person name="Zhang B."/>
            <person name="Ji P."/>
            <person name="Bell-Sakyi L."/>
            <person name="Cui X.M."/>
            <person name="Yuan T.T."/>
            <person name="Jiang B.G."/>
            <person name="Yang W.F."/>
            <person name="Lam T.T."/>
            <person name="Chang Q.C."/>
            <person name="Ding S.J."/>
            <person name="Wang X.J."/>
            <person name="Zhu J.G."/>
            <person name="Ruan X.D."/>
            <person name="Zhao L."/>
            <person name="Wei J.T."/>
            <person name="Ye R.Z."/>
            <person name="Que T.C."/>
            <person name="Du C.H."/>
            <person name="Zhou Y.H."/>
            <person name="Cheng J.X."/>
            <person name="Dai P.F."/>
            <person name="Guo W.B."/>
            <person name="Han X.H."/>
            <person name="Huang E.J."/>
            <person name="Li L.F."/>
            <person name="Wei W."/>
            <person name="Gao Y.C."/>
            <person name="Liu J.Z."/>
            <person name="Shao H.Z."/>
            <person name="Wang X."/>
            <person name="Wang C.C."/>
            <person name="Yang T.C."/>
            <person name="Huo Q.B."/>
            <person name="Li W."/>
            <person name="Chen H.Y."/>
            <person name="Chen S.E."/>
            <person name="Zhou L.G."/>
            <person name="Ni X.B."/>
            <person name="Tian J.H."/>
            <person name="Sheng Y."/>
            <person name="Liu T."/>
            <person name="Pan Y.S."/>
            <person name="Xia L.Y."/>
            <person name="Li J."/>
            <person name="Zhao F."/>
            <person name="Cao W.C."/>
        </authorList>
    </citation>
    <scope>NUCLEOTIDE SEQUENCE</scope>
    <source>
        <strain evidence="2">Rsan-2018</strain>
    </source>
</reference>
<dbReference type="SUPFAM" id="SSF56496">
    <property type="entry name" value="Fibrinogen C-terminal domain-like"/>
    <property type="match status" value="1"/>
</dbReference>
<dbReference type="InterPro" id="IPR002181">
    <property type="entry name" value="Fibrinogen_a/b/g_C_dom"/>
</dbReference>
<dbReference type="AlphaFoldDB" id="A0A9D4PXG5"/>
<evidence type="ECO:0000259" key="1">
    <source>
        <dbReference type="PROSITE" id="PS51406"/>
    </source>
</evidence>
<gene>
    <name evidence="2" type="ORF">HPB52_019565</name>
</gene>
<dbReference type="Proteomes" id="UP000821837">
    <property type="component" value="Unassembled WGS sequence"/>
</dbReference>
<dbReference type="EMBL" id="JABSTV010001250">
    <property type="protein sequence ID" value="KAH7957507.1"/>
    <property type="molecule type" value="Genomic_DNA"/>
</dbReference>
<evidence type="ECO:0000313" key="3">
    <source>
        <dbReference type="Proteomes" id="UP000821837"/>
    </source>
</evidence>
<proteinExistence type="predicted"/>
<dbReference type="InterPro" id="IPR036056">
    <property type="entry name" value="Fibrinogen-like_C"/>
</dbReference>
<comment type="caution">
    <text evidence="2">The sequence shown here is derived from an EMBL/GenBank/DDBJ whole genome shotgun (WGS) entry which is preliminary data.</text>
</comment>